<dbReference type="Proteomes" id="UP000831532">
    <property type="component" value="Chromosome"/>
</dbReference>
<protein>
    <recommendedName>
        <fullName evidence="3">Homing endonuclease LAGLIDADG domain-containing protein</fullName>
    </recommendedName>
</protein>
<sequence length="131" mass="14711">MDAVAVPERDEPIGRLLRARRRGVHRCRVGYGFQGARGAALHDGQQWRRIIDYSAGTAMGYLRLMRRHAGMAYTDSEQNALLALFSRFDGVTAAIDGMHPKGGYRVRCTVPGKAFDSLILELEKHDWFCAM</sequence>
<dbReference type="RefSeq" id="WP_243490551.1">
    <property type="nucleotide sequence ID" value="NZ_CP063361.1"/>
</dbReference>
<proteinExistence type="predicted"/>
<reference evidence="1 2" key="1">
    <citation type="submission" date="2020-10" db="EMBL/GenBank/DDBJ databases">
        <title>Genome analysis of Massilia species.</title>
        <authorList>
            <person name="Jung D.-H."/>
        </authorList>
    </citation>
    <scope>NUCLEOTIDE SEQUENCE [LARGE SCALE GENOMIC DNA]</scope>
    <source>
        <strain evidence="2">sipir</strain>
    </source>
</reference>
<organism evidence="1 2">
    <name type="scientific">Massilia violaceinigra</name>
    <dbReference type="NCBI Taxonomy" id="2045208"/>
    <lineage>
        <taxon>Bacteria</taxon>
        <taxon>Pseudomonadati</taxon>
        <taxon>Pseudomonadota</taxon>
        <taxon>Betaproteobacteria</taxon>
        <taxon>Burkholderiales</taxon>
        <taxon>Oxalobacteraceae</taxon>
        <taxon>Telluria group</taxon>
        <taxon>Massilia</taxon>
    </lineage>
</organism>
<accession>A0ABY4A3U4</accession>
<evidence type="ECO:0000313" key="2">
    <source>
        <dbReference type="Proteomes" id="UP000831532"/>
    </source>
</evidence>
<evidence type="ECO:0000313" key="1">
    <source>
        <dbReference type="EMBL" id="UOD29323.1"/>
    </source>
</evidence>
<keyword evidence="2" id="KW-1185">Reference proteome</keyword>
<dbReference type="EMBL" id="CP063361">
    <property type="protein sequence ID" value="UOD29323.1"/>
    <property type="molecule type" value="Genomic_DNA"/>
</dbReference>
<evidence type="ECO:0008006" key="3">
    <source>
        <dbReference type="Google" id="ProtNLM"/>
    </source>
</evidence>
<gene>
    <name evidence="1" type="ORF">INH39_28585</name>
</gene>
<name>A0ABY4A3U4_9BURK</name>